<keyword evidence="3" id="KW-1185">Reference proteome</keyword>
<sequence length="204" mass="22161">MRPSFGRAVRLRPTSAIVIVGGLALALVLAGGQAPAAAEPVVSEPSDYRLDNYRAPVPATLAGARVVDTAGAKALFDAGRAVFIDVLPVPPKPKLPPGTIYRQKPRFDIPGSVWLPDVGYGRLNASMDGWFRDSLARLTAGDRARDIVIYCLADCWMSWNAARRAVAWGYTSVIWYPEGTDGWAFEDLPLERRDPEPRPEETGG</sequence>
<proteinExistence type="predicted"/>
<reference evidence="2 3" key="1">
    <citation type="submission" date="2016-07" db="EMBL/GenBank/DDBJ databases">
        <title>Draft Genome Sequence of Methylobrevis pamukkalensis PK2.</title>
        <authorList>
            <person name="Vasilenko O.V."/>
            <person name="Doronina N.V."/>
            <person name="Shmareva M.N."/>
            <person name="Tarlachkov S.V."/>
            <person name="Mustakhimov I."/>
            <person name="Trotsenko Y.A."/>
        </authorList>
    </citation>
    <scope>NUCLEOTIDE SEQUENCE [LARGE SCALE GENOMIC DNA]</scope>
    <source>
        <strain evidence="2 3">PK2</strain>
    </source>
</reference>
<dbReference type="Proteomes" id="UP000094622">
    <property type="component" value="Unassembled WGS sequence"/>
</dbReference>
<dbReference type="InterPro" id="IPR022376">
    <property type="entry name" value="PQQ_CXXCW"/>
</dbReference>
<name>A0A1E3H1U2_9HYPH</name>
<accession>A0A1E3H1U2</accession>
<gene>
    <name evidence="2" type="ORF">A6302_03158</name>
</gene>
<dbReference type="InterPro" id="IPR001763">
    <property type="entry name" value="Rhodanese-like_dom"/>
</dbReference>
<dbReference type="AlphaFoldDB" id="A0A1E3H1U2"/>
<dbReference type="InterPro" id="IPR036873">
    <property type="entry name" value="Rhodanese-like_dom_sf"/>
</dbReference>
<dbReference type="CDD" id="cd00158">
    <property type="entry name" value="RHOD"/>
    <property type="match status" value="1"/>
</dbReference>
<dbReference type="NCBIfam" id="TIGR03865">
    <property type="entry name" value="PQQ_CXXCW"/>
    <property type="match status" value="1"/>
</dbReference>
<organism evidence="2 3">
    <name type="scientific">Methylobrevis pamukkalensis</name>
    <dbReference type="NCBI Taxonomy" id="1439726"/>
    <lineage>
        <taxon>Bacteria</taxon>
        <taxon>Pseudomonadati</taxon>
        <taxon>Pseudomonadota</taxon>
        <taxon>Alphaproteobacteria</taxon>
        <taxon>Hyphomicrobiales</taxon>
        <taxon>Pleomorphomonadaceae</taxon>
        <taxon>Methylobrevis</taxon>
    </lineage>
</organism>
<evidence type="ECO:0000259" key="1">
    <source>
        <dbReference type="PROSITE" id="PS50206"/>
    </source>
</evidence>
<comment type="caution">
    <text evidence="2">The sequence shown here is derived from an EMBL/GenBank/DDBJ whole genome shotgun (WGS) entry which is preliminary data.</text>
</comment>
<dbReference type="SUPFAM" id="SSF52821">
    <property type="entry name" value="Rhodanese/Cell cycle control phosphatase"/>
    <property type="match status" value="1"/>
</dbReference>
<protein>
    <recommendedName>
        <fullName evidence="1">Rhodanese domain-containing protein</fullName>
    </recommendedName>
</protein>
<evidence type="ECO:0000313" key="3">
    <source>
        <dbReference type="Proteomes" id="UP000094622"/>
    </source>
</evidence>
<dbReference type="Gene3D" id="3.40.250.10">
    <property type="entry name" value="Rhodanese-like domain"/>
    <property type="match status" value="1"/>
</dbReference>
<evidence type="ECO:0000313" key="2">
    <source>
        <dbReference type="EMBL" id="ODN69521.1"/>
    </source>
</evidence>
<dbReference type="PATRIC" id="fig|1439726.3.peg.3316"/>
<dbReference type="EMBL" id="MCRJ01000086">
    <property type="protein sequence ID" value="ODN69521.1"/>
    <property type="molecule type" value="Genomic_DNA"/>
</dbReference>
<feature type="domain" description="Rhodanese" evidence="1">
    <location>
        <begin position="131"/>
        <end position="192"/>
    </location>
</feature>
<dbReference type="PROSITE" id="PS50206">
    <property type="entry name" value="RHODANESE_3"/>
    <property type="match status" value="1"/>
</dbReference>
<dbReference type="Pfam" id="PF00581">
    <property type="entry name" value="Rhodanese"/>
    <property type="match status" value="1"/>
</dbReference>